<dbReference type="EMBL" id="LGTW01000027">
    <property type="protein sequence ID" value="KWX20439.1"/>
    <property type="molecule type" value="Genomic_DNA"/>
</dbReference>
<dbReference type="AlphaFoldDB" id="A0A132PDN0"/>
<dbReference type="PATRIC" id="fig|59750.3.peg.3914"/>
<evidence type="ECO:0000313" key="2">
    <source>
        <dbReference type="Proteomes" id="UP000070612"/>
    </source>
</evidence>
<gene>
    <name evidence="1" type="ORF">AFM11_30095</name>
</gene>
<comment type="caution">
    <text evidence="1">The sequence shown here is derived from an EMBL/GenBank/DDBJ whole genome shotgun (WGS) entry which is preliminary data.</text>
</comment>
<accession>A0A132PDN0</accession>
<sequence>MTLQAQIPTDVLAVQFDQLHLPETLRGEVIAQHAQPPTGDGNRLWPPRPGYDQPDVGSIRFWGDFDLAAWYQAAPHSFGPYTELELQHLTSVSRRLKLAGEGARVLWALDVLRPGEWTRHPRTGLCVAELVCAGPWLSDSVLADIRPALHQHHWGLIEDVNEVCEVNRTPCYVTHWIYGV</sequence>
<dbReference type="Proteomes" id="UP000070612">
    <property type="component" value="Unassembled WGS sequence"/>
</dbReference>
<reference evidence="1 2" key="1">
    <citation type="submission" date="2015-07" db="EMBL/GenBank/DDBJ databases">
        <title>A draft genome sequence of Mycobacterium wolinskyi.</title>
        <authorList>
            <person name="de Man T.J."/>
            <person name="Perry K.A."/>
            <person name="Coulliette A.D."/>
            <person name="Jensen B."/>
            <person name="Toney N.C."/>
            <person name="Limbago B.M."/>
            <person name="Noble-Wang J."/>
        </authorList>
    </citation>
    <scope>NUCLEOTIDE SEQUENCE [LARGE SCALE GENOMIC DNA]</scope>
    <source>
        <strain evidence="1 2">CDC_01</strain>
    </source>
</reference>
<organism evidence="1 2">
    <name type="scientific">Mycolicibacterium wolinskyi</name>
    <dbReference type="NCBI Taxonomy" id="59750"/>
    <lineage>
        <taxon>Bacteria</taxon>
        <taxon>Bacillati</taxon>
        <taxon>Actinomycetota</taxon>
        <taxon>Actinomycetes</taxon>
        <taxon>Mycobacteriales</taxon>
        <taxon>Mycobacteriaceae</taxon>
        <taxon>Mycolicibacterium</taxon>
    </lineage>
</organism>
<dbReference type="RefSeq" id="WP_131807598.1">
    <property type="nucleotide sequence ID" value="NZ_LGTW01000027.1"/>
</dbReference>
<proteinExistence type="predicted"/>
<name>A0A132PDN0_9MYCO</name>
<keyword evidence="2" id="KW-1185">Reference proteome</keyword>
<evidence type="ECO:0000313" key="1">
    <source>
        <dbReference type="EMBL" id="KWX20439.1"/>
    </source>
</evidence>
<protein>
    <submittedName>
        <fullName evidence="1">Uncharacterized protein</fullName>
    </submittedName>
</protein>